<dbReference type="EMBL" id="JBDFQZ010000014">
    <property type="protein sequence ID" value="KAK9666845.1"/>
    <property type="molecule type" value="Genomic_DNA"/>
</dbReference>
<name>A0AAW1GQQ1_SAPOF</name>
<keyword evidence="1" id="KW-0472">Membrane</keyword>
<dbReference type="AlphaFoldDB" id="A0AAW1GQQ1"/>
<gene>
    <name evidence="2" type="ORF">RND81_14G215500</name>
</gene>
<dbReference type="PANTHER" id="PTHR33306">
    <property type="entry name" value="EXPRESSED PROTEIN-RELATED-RELATED"/>
    <property type="match status" value="1"/>
</dbReference>
<reference evidence="2" key="1">
    <citation type="submission" date="2024-03" db="EMBL/GenBank/DDBJ databases">
        <title>WGS assembly of Saponaria officinalis var. Norfolk2.</title>
        <authorList>
            <person name="Jenkins J."/>
            <person name="Shu S."/>
            <person name="Grimwood J."/>
            <person name="Barry K."/>
            <person name="Goodstein D."/>
            <person name="Schmutz J."/>
            <person name="Leebens-Mack J."/>
            <person name="Osbourn A."/>
        </authorList>
    </citation>
    <scope>NUCLEOTIDE SEQUENCE [LARGE SCALE GENOMIC DNA]</scope>
    <source>
        <strain evidence="2">JIC</strain>
    </source>
</reference>
<sequence length="140" mass="15588">MVDNDYEPYQFQNNYYRRREPSIFDGLTLRPLAIIITLLVISIFLGVKLYTSYKEVVGHVNWLLLATPLLLIFAVQWLSSSTTVHEQGYGGRKVGYGGEPSRSSGGGGYPWVVGALIVLVLVLVHFQSVFLDTWFGGDSG</sequence>
<keyword evidence="3" id="KW-1185">Reference proteome</keyword>
<keyword evidence="1" id="KW-1133">Transmembrane helix</keyword>
<organism evidence="2 3">
    <name type="scientific">Saponaria officinalis</name>
    <name type="common">Common soapwort</name>
    <name type="synonym">Lychnis saponaria</name>
    <dbReference type="NCBI Taxonomy" id="3572"/>
    <lineage>
        <taxon>Eukaryota</taxon>
        <taxon>Viridiplantae</taxon>
        <taxon>Streptophyta</taxon>
        <taxon>Embryophyta</taxon>
        <taxon>Tracheophyta</taxon>
        <taxon>Spermatophyta</taxon>
        <taxon>Magnoliopsida</taxon>
        <taxon>eudicotyledons</taxon>
        <taxon>Gunneridae</taxon>
        <taxon>Pentapetalae</taxon>
        <taxon>Caryophyllales</taxon>
        <taxon>Caryophyllaceae</taxon>
        <taxon>Caryophylleae</taxon>
        <taxon>Saponaria</taxon>
    </lineage>
</organism>
<evidence type="ECO:0000256" key="1">
    <source>
        <dbReference type="SAM" id="Phobius"/>
    </source>
</evidence>
<evidence type="ECO:0000313" key="3">
    <source>
        <dbReference type="Proteomes" id="UP001443914"/>
    </source>
</evidence>
<protein>
    <submittedName>
        <fullName evidence="2">Uncharacterized protein</fullName>
    </submittedName>
</protein>
<proteinExistence type="predicted"/>
<evidence type="ECO:0000313" key="2">
    <source>
        <dbReference type="EMBL" id="KAK9666845.1"/>
    </source>
</evidence>
<feature type="transmembrane region" description="Helical" evidence="1">
    <location>
        <begin position="32"/>
        <end position="50"/>
    </location>
</feature>
<accession>A0AAW1GQQ1</accession>
<comment type="caution">
    <text evidence="2">The sequence shown here is derived from an EMBL/GenBank/DDBJ whole genome shotgun (WGS) entry which is preliminary data.</text>
</comment>
<feature type="transmembrane region" description="Helical" evidence="1">
    <location>
        <begin position="62"/>
        <end position="79"/>
    </location>
</feature>
<feature type="transmembrane region" description="Helical" evidence="1">
    <location>
        <begin position="108"/>
        <end position="126"/>
    </location>
</feature>
<dbReference type="Proteomes" id="UP001443914">
    <property type="component" value="Unassembled WGS sequence"/>
</dbReference>
<keyword evidence="1" id="KW-0812">Transmembrane</keyword>
<dbReference type="PANTHER" id="PTHR33306:SF7">
    <property type="entry name" value="EXPRESSED PROTEIN"/>
    <property type="match status" value="1"/>
</dbReference>